<feature type="region of interest" description="Disordered" evidence="1">
    <location>
        <begin position="54"/>
        <end position="81"/>
    </location>
</feature>
<dbReference type="Proteomes" id="UP001642484">
    <property type="component" value="Unassembled WGS sequence"/>
</dbReference>
<protein>
    <submittedName>
        <fullName evidence="2">Uncharacterized protein</fullName>
    </submittedName>
</protein>
<accession>A0ABP0J0F0</accession>
<proteinExistence type="predicted"/>
<name>A0ABP0J0F0_9DINO</name>
<organism evidence="2 3">
    <name type="scientific">Durusdinium trenchii</name>
    <dbReference type="NCBI Taxonomy" id="1381693"/>
    <lineage>
        <taxon>Eukaryota</taxon>
        <taxon>Sar</taxon>
        <taxon>Alveolata</taxon>
        <taxon>Dinophyceae</taxon>
        <taxon>Suessiales</taxon>
        <taxon>Symbiodiniaceae</taxon>
        <taxon>Durusdinium</taxon>
    </lineage>
</organism>
<sequence>MDELGGRLDGMQLQLTEIRRLLEQQVTDQAELVQRFSRITTSWSPSTYLGVSPTLERAQSHSTLQTEEAKEAKGRRMSRSSVRIQITAPGGEVQPVALLDCDPLTGHPLVWGGEWIPLELSASIG</sequence>
<keyword evidence="3" id="KW-1185">Reference proteome</keyword>
<evidence type="ECO:0000313" key="3">
    <source>
        <dbReference type="Proteomes" id="UP001642484"/>
    </source>
</evidence>
<dbReference type="EMBL" id="CAXAMN010004113">
    <property type="protein sequence ID" value="CAK9007790.1"/>
    <property type="molecule type" value="Genomic_DNA"/>
</dbReference>
<comment type="caution">
    <text evidence="2">The sequence shown here is derived from an EMBL/GenBank/DDBJ whole genome shotgun (WGS) entry which is preliminary data.</text>
</comment>
<gene>
    <name evidence="2" type="ORF">CCMP2556_LOCUS8981</name>
</gene>
<evidence type="ECO:0000313" key="2">
    <source>
        <dbReference type="EMBL" id="CAK9007790.1"/>
    </source>
</evidence>
<reference evidence="2 3" key="1">
    <citation type="submission" date="2024-02" db="EMBL/GenBank/DDBJ databases">
        <authorList>
            <person name="Chen Y."/>
            <person name="Shah S."/>
            <person name="Dougan E. K."/>
            <person name="Thang M."/>
            <person name="Chan C."/>
        </authorList>
    </citation>
    <scope>NUCLEOTIDE SEQUENCE [LARGE SCALE GENOMIC DNA]</scope>
</reference>
<evidence type="ECO:0000256" key="1">
    <source>
        <dbReference type="SAM" id="MobiDB-lite"/>
    </source>
</evidence>